<dbReference type="InterPro" id="IPR035906">
    <property type="entry name" value="MetI-like_sf"/>
</dbReference>
<evidence type="ECO:0000256" key="4">
    <source>
        <dbReference type="ARBA" id="ARBA00022692"/>
    </source>
</evidence>
<evidence type="ECO:0000256" key="6">
    <source>
        <dbReference type="ARBA" id="ARBA00023136"/>
    </source>
</evidence>
<dbReference type="SUPFAM" id="SSF161098">
    <property type="entry name" value="MetI-like"/>
    <property type="match status" value="1"/>
</dbReference>
<keyword evidence="4 7" id="KW-0812">Transmembrane</keyword>
<sequence length="317" mass="35709">MNVPLTGASKSRRIGAQGSRWKPYTRNYQLYLLLLPPLVYYIAFHYVPMYGVQIAFKQFNATLGISGSPWIGFTHFERFFSYYNFTTILTNTVVISLYALAVGFFTPILLAIMINEVRHRWFRKLVQNATYMPHFLSVVVVVGMMVSFTSLNSGVVNRLIELLGGTPIAFMMESSWFKTLFVMSNVWEHMGWNAIIYLAALAGISPELYEAAIVDGAGKWKRIIHVSIPGIMSTVIVLLILRVGQLLNVGFEKILLMQNDANLSASDVISTYLYRSGLLEGQFSYAAAVGLFNSVCNFAILILANYLARRMSENSLW</sequence>
<feature type="transmembrane region" description="Helical" evidence="7">
    <location>
        <begin position="135"/>
        <end position="155"/>
    </location>
</feature>
<evidence type="ECO:0000313" key="9">
    <source>
        <dbReference type="EMBL" id="MFC7148780.1"/>
    </source>
</evidence>
<dbReference type="EMBL" id="JBHTAI010000005">
    <property type="protein sequence ID" value="MFC7148780.1"/>
    <property type="molecule type" value="Genomic_DNA"/>
</dbReference>
<dbReference type="InterPro" id="IPR050809">
    <property type="entry name" value="UgpAE/MalFG_permease"/>
</dbReference>
<feature type="transmembrane region" description="Helical" evidence="7">
    <location>
        <begin position="190"/>
        <end position="211"/>
    </location>
</feature>
<feature type="transmembrane region" description="Helical" evidence="7">
    <location>
        <begin position="88"/>
        <end position="114"/>
    </location>
</feature>
<name>A0ABW2FDA0_9BACL</name>
<proteinExistence type="inferred from homology"/>
<dbReference type="RefSeq" id="WP_378052600.1">
    <property type="nucleotide sequence ID" value="NZ_JBHMDN010000055.1"/>
</dbReference>
<dbReference type="InterPro" id="IPR000515">
    <property type="entry name" value="MetI-like"/>
</dbReference>
<gene>
    <name evidence="9" type="ORF">ACFQMJ_09605</name>
</gene>
<evidence type="ECO:0000256" key="3">
    <source>
        <dbReference type="ARBA" id="ARBA00022475"/>
    </source>
</evidence>
<dbReference type="Pfam" id="PF00528">
    <property type="entry name" value="BPD_transp_1"/>
    <property type="match status" value="1"/>
</dbReference>
<reference evidence="10" key="1">
    <citation type="journal article" date="2019" name="Int. J. Syst. Evol. Microbiol.">
        <title>The Global Catalogue of Microorganisms (GCM) 10K type strain sequencing project: providing services to taxonomists for standard genome sequencing and annotation.</title>
        <authorList>
            <consortium name="The Broad Institute Genomics Platform"/>
            <consortium name="The Broad Institute Genome Sequencing Center for Infectious Disease"/>
            <person name="Wu L."/>
            <person name="Ma J."/>
        </authorList>
    </citation>
    <scope>NUCLEOTIDE SEQUENCE [LARGE SCALE GENOMIC DNA]</scope>
    <source>
        <strain evidence="10">KCTC 12907</strain>
    </source>
</reference>
<comment type="similarity">
    <text evidence="7">Belongs to the binding-protein-dependent transport system permease family.</text>
</comment>
<comment type="caution">
    <text evidence="9">The sequence shown here is derived from an EMBL/GenBank/DDBJ whole genome shotgun (WGS) entry which is preliminary data.</text>
</comment>
<protein>
    <submittedName>
        <fullName evidence="9">ABC transporter permease</fullName>
    </submittedName>
</protein>
<dbReference type="Proteomes" id="UP001596378">
    <property type="component" value="Unassembled WGS sequence"/>
</dbReference>
<keyword evidence="5 7" id="KW-1133">Transmembrane helix</keyword>
<keyword evidence="6 7" id="KW-0472">Membrane</keyword>
<dbReference type="Gene3D" id="1.10.3720.10">
    <property type="entry name" value="MetI-like"/>
    <property type="match status" value="1"/>
</dbReference>
<evidence type="ECO:0000256" key="2">
    <source>
        <dbReference type="ARBA" id="ARBA00022448"/>
    </source>
</evidence>
<organism evidence="9 10">
    <name type="scientific">Cohnella cellulosilytica</name>
    <dbReference type="NCBI Taxonomy" id="986710"/>
    <lineage>
        <taxon>Bacteria</taxon>
        <taxon>Bacillati</taxon>
        <taxon>Bacillota</taxon>
        <taxon>Bacilli</taxon>
        <taxon>Bacillales</taxon>
        <taxon>Paenibacillaceae</taxon>
        <taxon>Cohnella</taxon>
    </lineage>
</organism>
<keyword evidence="2 7" id="KW-0813">Transport</keyword>
<keyword evidence="10" id="KW-1185">Reference proteome</keyword>
<comment type="subcellular location">
    <subcellularLocation>
        <location evidence="1 7">Cell membrane</location>
        <topology evidence="1 7">Multi-pass membrane protein</topology>
    </subcellularLocation>
</comment>
<feature type="transmembrane region" description="Helical" evidence="7">
    <location>
        <begin position="223"/>
        <end position="241"/>
    </location>
</feature>
<dbReference type="CDD" id="cd06261">
    <property type="entry name" value="TM_PBP2"/>
    <property type="match status" value="1"/>
</dbReference>
<evidence type="ECO:0000256" key="1">
    <source>
        <dbReference type="ARBA" id="ARBA00004651"/>
    </source>
</evidence>
<keyword evidence="3" id="KW-1003">Cell membrane</keyword>
<dbReference type="PANTHER" id="PTHR43227:SF11">
    <property type="entry name" value="BLL4140 PROTEIN"/>
    <property type="match status" value="1"/>
</dbReference>
<feature type="transmembrane region" description="Helical" evidence="7">
    <location>
        <begin position="283"/>
        <end position="308"/>
    </location>
</feature>
<evidence type="ECO:0000256" key="7">
    <source>
        <dbReference type="RuleBase" id="RU363032"/>
    </source>
</evidence>
<accession>A0ABW2FDA0</accession>
<evidence type="ECO:0000256" key="5">
    <source>
        <dbReference type="ARBA" id="ARBA00022989"/>
    </source>
</evidence>
<feature type="transmembrane region" description="Helical" evidence="7">
    <location>
        <begin position="28"/>
        <end position="47"/>
    </location>
</feature>
<feature type="domain" description="ABC transmembrane type-1" evidence="8">
    <location>
        <begin position="89"/>
        <end position="304"/>
    </location>
</feature>
<evidence type="ECO:0000259" key="8">
    <source>
        <dbReference type="PROSITE" id="PS50928"/>
    </source>
</evidence>
<dbReference type="PROSITE" id="PS50928">
    <property type="entry name" value="ABC_TM1"/>
    <property type="match status" value="1"/>
</dbReference>
<evidence type="ECO:0000313" key="10">
    <source>
        <dbReference type="Proteomes" id="UP001596378"/>
    </source>
</evidence>
<dbReference type="PANTHER" id="PTHR43227">
    <property type="entry name" value="BLL4140 PROTEIN"/>
    <property type="match status" value="1"/>
</dbReference>